<dbReference type="Proteomes" id="UP000271974">
    <property type="component" value="Unassembled WGS sequence"/>
</dbReference>
<accession>A0A433SUM1</accession>
<evidence type="ECO:0000256" key="1">
    <source>
        <dbReference type="SAM" id="MobiDB-lite"/>
    </source>
</evidence>
<proteinExistence type="predicted"/>
<dbReference type="EMBL" id="RQTK01001001">
    <property type="protein sequence ID" value="RUS72914.1"/>
    <property type="molecule type" value="Genomic_DNA"/>
</dbReference>
<reference evidence="2 3" key="1">
    <citation type="submission" date="2019-01" db="EMBL/GenBank/DDBJ databases">
        <title>A draft genome assembly of the solar-powered sea slug Elysia chlorotica.</title>
        <authorList>
            <person name="Cai H."/>
            <person name="Li Q."/>
            <person name="Fang X."/>
            <person name="Li J."/>
            <person name="Curtis N.E."/>
            <person name="Altenburger A."/>
            <person name="Shibata T."/>
            <person name="Feng M."/>
            <person name="Maeda T."/>
            <person name="Schwartz J.A."/>
            <person name="Shigenobu S."/>
            <person name="Lundholm N."/>
            <person name="Nishiyama T."/>
            <person name="Yang H."/>
            <person name="Hasebe M."/>
            <person name="Li S."/>
            <person name="Pierce S.K."/>
            <person name="Wang J."/>
        </authorList>
    </citation>
    <scope>NUCLEOTIDE SEQUENCE [LARGE SCALE GENOMIC DNA]</scope>
    <source>
        <strain evidence="2">EC2010</strain>
        <tissue evidence="2">Whole organism of an adult</tissue>
    </source>
</reference>
<organism evidence="2 3">
    <name type="scientific">Elysia chlorotica</name>
    <name type="common">Eastern emerald elysia</name>
    <name type="synonym">Sea slug</name>
    <dbReference type="NCBI Taxonomy" id="188477"/>
    <lineage>
        <taxon>Eukaryota</taxon>
        <taxon>Metazoa</taxon>
        <taxon>Spiralia</taxon>
        <taxon>Lophotrochozoa</taxon>
        <taxon>Mollusca</taxon>
        <taxon>Gastropoda</taxon>
        <taxon>Heterobranchia</taxon>
        <taxon>Euthyneura</taxon>
        <taxon>Panpulmonata</taxon>
        <taxon>Sacoglossa</taxon>
        <taxon>Placobranchoidea</taxon>
        <taxon>Plakobranchidae</taxon>
        <taxon>Elysia</taxon>
    </lineage>
</organism>
<keyword evidence="3" id="KW-1185">Reference proteome</keyword>
<protein>
    <submittedName>
        <fullName evidence="2">Uncharacterized protein</fullName>
    </submittedName>
</protein>
<feature type="region of interest" description="Disordered" evidence="1">
    <location>
        <begin position="24"/>
        <end position="49"/>
    </location>
</feature>
<name>A0A433SUM1_ELYCH</name>
<feature type="compositionally biased region" description="Polar residues" evidence="1">
    <location>
        <begin position="102"/>
        <end position="112"/>
    </location>
</feature>
<feature type="compositionally biased region" description="Polar residues" evidence="1">
    <location>
        <begin position="81"/>
        <end position="93"/>
    </location>
</feature>
<dbReference type="OrthoDB" id="5970758at2759"/>
<evidence type="ECO:0000313" key="2">
    <source>
        <dbReference type="EMBL" id="RUS72914.1"/>
    </source>
</evidence>
<feature type="region of interest" description="Disordered" evidence="1">
    <location>
        <begin position="70"/>
        <end position="114"/>
    </location>
</feature>
<feature type="compositionally biased region" description="Polar residues" evidence="1">
    <location>
        <begin position="24"/>
        <end position="34"/>
    </location>
</feature>
<gene>
    <name evidence="2" type="ORF">EGW08_019334</name>
</gene>
<feature type="non-terminal residue" evidence="2">
    <location>
        <position position="137"/>
    </location>
</feature>
<comment type="caution">
    <text evidence="2">The sequence shown here is derived from an EMBL/GenBank/DDBJ whole genome shotgun (WGS) entry which is preliminary data.</text>
</comment>
<sequence>MLAWSSPLNQALIALREFSQPDLTASNSNLSTGSEGTGDETSKPKMRGNKMIRVGSFAYRATHFFETIGKKTTLKRKSSHPESNATSRSTSSGPDGRRHQHQLLSKTSSSSFGDLRNGIIEETSQVSPSGSMGLGVL</sequence>
<evidence type="ECO:0000313" key="3">
    <source>
        <dbReference type="Proteomes" id="UP000271974"/>
    </source>
</evidence>
<dbReference type="AlphaFoldDB" id="A0A433SUM1"/>